<evidence type="ECO:0000256" key="1">
    <source>
        <dbReference type="SAM" id="MobiDB-lite"/>
    </source>
</evidence>
<feature type="transmembrane region" description="Helical" evidence="2">
    <location>
        <begin position="7"/>
        <end position="27"/>
    </location>
</feature>
<feature type="region of interest" description="Disordered" evidence="1">
    <location>
        <begin position="60"/>
        <end position="94"/>
    </location>
</feature>
<dbReference type="EMBL" id="FXTD01000001">
    <property type="protein sequence ID" value="SMO38759.1"/>
    <property type="molecule type" value="Genomic_DNA"/>
</dbReference>
<evidence type="ECO:0000256" key="2">
    <source>
        <dbReference type="SAM" id="Phobius"/>
    </source>
</evidence>
<dbReference type="AlphaFoldDB" id="A0A521AVB7"/>
<dbReference type="Proteomes" id="UP000319712">
    <property type="component" value="Unassembled WGS sequence"/>
</dbReference>
<accession>A0A521AVB7</accession>
<organism evidence="3 4">
    <name type="scientific">Halorubrum cibi</name>
    <dbReference type="NCBI Taxonomy" id="413815"/>
    <lineage>
        <taxon>Archaea</taxon>
        <taxon>Methanobacteriati</taxon>
        <taxon>Methanobacteriota</taxon>
        <taxon>Stenosarchaea group</taxon>
        <taxon>Halobacteria</taxon>
        <taxon>Halobacteriales</taxon>
        <taxon>Haloferacaceae</taxon>
        <taxon>Halorubrum</taxon>
    </lineage>
</organism>
<gene>
    <name evidence="3" type="ORF">SAMN06264867_101386</name>
</gene>
<evidence type="ECO:0000313" key="4">
    <source>
        <dbReference type="Proteomes" id="UP000319712"/>
    </source>
</evidence>
<keyword evidence="2" id="KW-0812">Transmembrane</keyword>
<evidence type="ECO:0008006" key="5">
    <source>
        <dbReference type="Google" id="ProtNLM"/>
    </source>
</evidence>
<keyword evidence="2" id="KW-0472">Membrane</keyword>
<dbReference type="OrthoDB" id="53394at2157"/>
<keyword evidence="4" id="KW-1185">Reference proteome</keyword>
<protein>
    <recommendedName>
        <fullName evidence="5">Short C-terminal domain-containing protein</fullName>
    </recommendedName>
</protein>
<proteinExistence type="predicted"/>
<feature type="transmembrane region" description="Helical" evidence="2">
    <location>
        <begin position="33"/>
        <end position="55"/>
    </location>
</feature>
<evidence type="ECO:0000313" key="3">
    <source>
        <dbReference type="EMBL" id="SMO38759.1"/>
    </source>
</evidence>
<dbReference type="RefSeq" id="WP_142985304.1">
    <property type="nucleotide sequence ID" value="NZ_FXTD01000001.1"/>
</dbReference>
<reference evidence="3 4" key="1">
    <citation type="submission" date="2017-05" db="EMBL/GenBank/DDBJ databases">
        <authorList>
            <person name="Varghese N."/>
            <person name="Submissions S."/>
        </authorList>
    </citation>
    <scope>NUCLEOTIDE SEQUENCE [LARGE SCALE GENOMIC DNA]</scope>
    <source>
        <strain evidence="3 4">DSM 19504</strain>
    </source>
</reference>
<name>A0A521AVB7_9EURY</name>
<keyword evidence="2" id="KW-1133">Transmembrane helix</keyword>
<sequence>MDTKRALYYAAIAIGVLMAVSVVVSVVSAILSLAWAVISTAVTLAVLFGIVYVAYRAGSWLSGDGGGDPTSIDSVGGSRSESTETSTDRQERLRRRYVEGEIDEAEFERRIARELESEDLDEIDRELERER</sequence>